<feature type="compositionally biased region" description="Acidic residues" evidence="2">
    <location>
        <begin position="223"/>
        <end position="233"/>
    </location>
</feature>
<evidence type="ECO:0000313" key="5">
    <source>
        <dbReference type="Proteomes" id="UP001165120"/>
    </source>
</evidence>
<dbReference type="PANTHER" id="PTHR48034">
    <property type="entry name" value="TRANSFORMER-2 SEX-DETERMINING PROTEIN-RELATED"/>
    <property type="match status" value="1"/>
</dbReference>
<dbReference type="Proteomes" id="UP001165120">
    <property type="component" value="Unassembled WGS sequence"/>
</dbReference>
<feature type="region of interest" description="Disordered" evidence="2">
    <location>
        <begin position="109"/>
        <end position="321"/>
    </location>
</feature>
<dbReference type="GO" id="GO:0003723">
    <property type="term" value="F:RNA binding"/>
    <property type="evidence" value="ECO:0007669"/>
    <property type="project" value="UniProtKB-UniRule"/>
</dbReference>
<reference evidence="4" key="1">
    <citation type="submission" date="2023-04" db="EMBL/GenBank/DDBJ databases">
        <title>Candida boidinii NBRC 10035.</title>
        <authorList>
            <person name="Ichikawa N."/>
            <person name="Sato H."/>
            <person name="Tonouchi N."/>
        </authorList>
    </citation>
    <scope>NUCLEOTIDE SEQUENCE</scope>
    <source>
        <strain evidence="4">NBRC 10035</strain>
    </source>
</reference>
<dbReference type="InterPro" id="IPR000504">
    <property type="entry name" value="RRM_dom"/>
</dbReference>
<gene>
    <name evidence="4" type="ORF">Cboi02_000536600</name>
</gene>
<dbReference type="InterPro" id="IPR035979">
    <property type="entry name" value="RBD_domain_sf"/>
</dbReference>
<feature type="compositionally biased region" description="Basic and acidic residues" evidence="2">
    <location>
        <begin position="262"/>
        <end position="291"/>
    </location>
</feature>
<sequence length="354" mass="41505">MSRLIVKNLPINFTEEKLREHFGKQGSVTDVKLMKKRNGESRRFAFIGYKTVQEAESAVKYFNRSFINTSKLDVQLAKTFSDPTVPKSWKQKEREHQDILTKAERELERLEAEQKQSRQNKKQKKSNSEIDSKIENDSKLREFMEVMKPSSQVKSWANDAVVSDQKIDVVNSNNEDNSNFIIPENESDDEYEEFKSTKIEKDNDEEKGNGQEEKMVSLSDFNNNEDAEEEEGENTQGKHENEDKPDENMSDLDWFKMRRTRMKDNNGDESKEISNEKEESLEVEKKTKHEPQTQVVNQEEKEAPQEPKEEEPEEPTEYSNTESILPLIQEQEHQRVSAILNLKIQKMQLMHLEH</sequence>
<evidence type="ECO:0000256" key="1">
    <source>
        <dbReference type="PROSITE-ProRule" id="PRU00176"/>
    </source>
</evidence>
<dbReference type="Gene3D" id="3.30.70.330">
    <property type="match status" value="1"/>
</dbReference>
<accession>A0A9W6T6I7</accession>
<feature type="compositionally biased region" description="Basic and acidic residues" evidence="2">
    <location>
        <begin position="298"/>
        <end position="307"/>
    </location>
</feature>
<feature type="domain" description="RRM" evidence="3">
    <location>
        <begin position="2"/>
        <end position="79"/>
    </location>
</feature>
<keyword evidence="1" id="KW-0694">RNA-binding</keyword>
<proteinExistence type="predicted"/>
<evidence type="ECO:0000313" key="4">
    <source>
        <dbReference type="EMBL" id="GME76943.1"/>
    </source>
</evidence>
<dbReference type="CDD" id="cd12565">
    <property type="entry name" value="RRM1_MRD1"/>
    <property type="match status" value="1"/>
</dbReference>
<dbReference type="AlphaFoldDB" id="A0A9W6T6I7"/>
<dbReference type="PROSITE" id="PS50102">
    <property type="entry name" value="RRM"/>
    <property type="match status" value="1"/>
</dbReference>
<dbReference type="InterPro" id="IPR050441">
    <property type="entry name" value="RBM"/>
</dbReference>
<feature type="compositionally biased region" description="Low complexity" evidence="2">
    <location>
        <begin position="168"/>
        <end position="179"/>
    </location>
</feature>
<feature type="compositionally biased region" description="Basic and acidic residues" evidence="2">
    <location>
        <begin position="126"/>
        <end position="145"/>
    </location>
</feature>
<name>A0A9W6T6I7_CANBO</name>
<feature type="compositionally biased region" description="Basic and acidic residues" evidence="2">
    <location>
        <begin position="193"/>
        <end position="215"/>
    </location>
</feature>
<dbReference type="SUPFAM" id="SSF54928">
    <property type="entry name" value="RNA-binding domain, RBD"/>
    <property type="match status" value="1"/>
</dbReference>
<keyword evidence="5" id="KW-1185">Reference proteome</keyword>
<dbReference type="Pfam" id="PF00076">
    <property type="entry name" value="RRM_1"/>
    <property type="match status" value="1"/>
</dbReference>
<evidence type="ECO:0000259" key="3">
    <source>
        <dbReference type="PROSITE" id="PS50102"/>
    </source>
</evidence>
<dbReference type="EMBL" id="BSXN01002556">
    <property type="protein sequence ID" value="GME76943.1"/>
    <property type="molecule type" value="Genomic_DNA"/>
</dbReference>
<evidence type="ECO:0000256" key="2">
    <source>
        <dbReference type="SAM" id="MobiDB-lite"/>
    </source>
</evidence>
<protein>
    <submittedName>
        <fullName evidence="4">Unnamed protein product</fullName>
    </submittedName>
</protein>
<dbReference type="InterPro" id="IPR012677">
    <property type="entry name" value="Nucleotide-bd_a/b_plait_sf"/>
</dbReference>
<dbReference type="SMART" id="SM00360">
    <property type="entry name" value="RRM"/>
    <property type="match status" value="1"/>
</dbReference>
<comment type="caution">
    <text evidence="4">The sequence shown here is derived from an EMBL/GenBank/DDBJ whole genome shotgun (WGS) entry which is preliminary data.</text>
</comment>
<organism evidence="4 5">
    <name type="scientific">Candida boidinii</name>
    <name type="common">Yeast</name>
    <dbReference type="NCBI Taxonomy" id="5477"/>
    <lineage>
        <taxon>Eukaryota</taxon>
        <taxon>Fungi</taxon>
        <taxon>Dikarya</taxon>
        <taxon>Ascomycota</taxon>
        <taxon>Saccharomycotina</taxon>
        <taxon>Pichiomycetes</taxon>
        <taxon>Pichiales</taxon>
        <taxon>Pichiaceae</taxon>
        <taxon>Ogataea</taxon>
        <taxon>Ogataea/Candida clade</taxon>
    </lineage>
</organism>